<evidence type="ECO:0000256" key="3">
    <source>
        <dbReference type="ARBA" id="ARBA00022475"/>
    </source>
</evidence>
<protein>
    <submittedName>
        <fullName evidence="9">Protein lplB</fullName>
    </submittedName>
</protein>
<name>A0A1C1A3P4_9BACL</name>
<keyword evidence="2 7" id="KW-0813">Transport</keyword>
<sequence length="305" mass="34602">MINNEKLHRRIRIKENIPLYTMLTLPLLFFIIFNYVPMFGAVIAFKDYRFIDGIMGSDWVGLRNFKMIFAQPHTVEIIRNTLVISLLSVLVSFPFPIILAILLNEIRMKWFKKASQTVLYLPHFFSWVIVGGIIINVFSVKNGPINFIIEYFGGEPIQFLFNHTAWMSIFLGSGIWKDAGFNAIIYLAALSSIDPTYYEAAVVDGANKWKQITKVTLPSLYPTIVLTFILATGKIMEVGFDRIFVLQNPVVKNMTDVVPTFIYEMGIQQGEFSITTAMGLFDSVISLILVLVANRLAKMSGNALF</sequence>
<comment type="subcellular location">
    <subcellularLocation>
        <location evidence="1 7">Cell membrane</location>
        <topology evidence="1 7">Multi-pass membrane protein</topology>
    </subcellularLocation>
</comment>
<dbReference type="STRING" id="512399.A8709_13760"/>
<dbReference type="PANTHER" id="PTHR43227:SF11">
    <property type="entry name" value="BLL4140 PROTEIN"/>
    <property type="match status" value="1"/>
</dbReference>
<dbReference type="SUPFAM" id="SSF161098">
    <property type="entry name" value="MetI-like"/>
    <property type="match status" value="1"/>
</dbReference>
<dbReference type="OrthoDB" id="2537651at2"/>
<dbReference type="PANTHER" id="PTHR43227">
    <property type="entry name" value="BLL4140 PROTEIN"/>
    <property type="match status" value="1"/>
</dbReference>
<proteinExistence type="inferred from homology"/>
<dbReference type="Gene3D" id="1.10.3720.10">
    <property type="entry name" value="MetI-like"/>
    <property type="match status" value="1"/>
</dbReference>
<dbReference type="PROSITE" id="PS50928">
    <property type="entry name" value="ABC_TM1"/>
    <property type="match status" value="1"/>
</dbReference>
<evidence type="ECO:0000256" key="4">
    <source>
        <dbReference type="ARBA" id="ARBA00022692"/>
    </source>
</evidence>
<feature type="transmembrane region" description="Helical" evidence="7">
    <location>
        <begin position="215"/>
        <end position="236"/>
    </location>
</feature>
<feature type="transmembrane region" description="Helical" evidence="7">
    <location>
        <begin position="272"/>
        <end position="293"/>
    </location>
</feature>
<dbReference type="EMBL" id="LYPC01000014">
    <property type="protein sequence ID" value="OCT15166.1"/>
    <property type="molecule type" value="Genomic_DNA"/>
</dbReference>
<keyword evidence="4 7" id="KW-0812">Transmembrane</keyword>
<dbReference type="RefSeq" id="WP_065852077.1">
    <property type="nucleotide sequence ID" value="NZ_LYPC01000014.1"/>
</dbReference>
<dbReference type="InterPro" id="IPR000515">
    <property type="entry name" value="MetI-like"/>
</dbReference>
<dbReference type="Proteomes" id="UP000093309">
    <property type="component" value="Unassembled WGS sequence"/>
</dbReference>
<evidence type="ECO:0000256" key="1">
    <source>
        <dbReference type="ARBA" id="ARBA00004651"/>
    </source>
</evidence>
<keyword evidence="10" id="KW-1185">Reference proteome</keyword>
<feature type="transmembrane region" description="Helical" evidence="7">
    <location>
        <begin position="118"/>
        <end position="139"/>
    </location>
</feature>
<dbReference type="CDD" id="cd06261">
    <property type="entry name" value="TM_PBP2"/>
    <property type="match status" value="1"/>
</dbReference>
<accession>A0A1C1A3P4</accession>
<comment type="caution">
    <text evidence="9">The sequence shown here is derived from an EMBL/GenBank/DDBJ whole genome shotgun (WGS) entry which is preliminary data.</text>
</comment>
<evidence type="ECO:0000256" key="5">
    <source>
        <dbReference type="ARBA" id="ARBA00022989"/>
    </source>
</evidence>
<feature type="domain" description="ABC transmembrane type-1" evidence="8">
    <location>
        <begin position="78"/>
        <end position="293"/>
    </location>
</feature>
<reference evidence="10" key="1">
    <citation type="submission" date="2016-05" db="EMBL/GenBank/DDBJ databases">
        <title>Paenibacillus oryzae. sp. nov., isolated from the rice root.</title>
        <authorList>
            <person name="Zhang J."/>
            <person name="Zhang X."/>
        </authorList>
    </citation>
    <scope>NUCLEOTIDE SEQUENCE [LARGE SCALE GENOMIC DNA]</scope>
    <source>
        <strain evidence="10">KCTC13222</strain>
    </source>
</reference>
<keyword evidence="6 7" id="KW-0472">Membrane</keyword>
<comment type="similarity">
    <text evidence="7">Belongs to the binding-protein-dependent transport system permease family.</text>
</comment>
<feature type="transmembrane region" description="Helical" evidence="7">
    <location>
        <begin position="159"/>
        <end position="176"/>
    </location>
</feature>
<dbReference type="GO" id="GO:0055085">
    <property type="term" value="P:transmembrane transport"/>
    <property type="evidence" value="ECO:0007669"/>
    <property type="project" value="InterPro"/>
</dbReference>
<dbReference type="Pfam" id="PF00528">
    <property type="entry name" value="BPD_transp_1"/>
    <property type="match status" value="1"/>
</dbReference>
<evidence type="ECO:0000259" key="8">
    <source>
        <dbReference type="PROSITE" id="PS50928"/>
    </source>
</evidence>
<gene>
    <name evidence="9" type="ORF">A8709_13760</name>
</gene>
<evidence type="ECO:0000313" key="10">
    <source>
        <dbReference type="Proteomes" id="UP000093309"/>
    </source>
</evidence>
<evidence type="ECO:0000313" key="9">
    <source>
        <dbReference type="EMBL" id="OCT15166.1"/>
    </source>
</evidence>
<evidence type="ECO:0000256" key="6">
    <source>
        <dbReference type="ARBA" id="ARBA00023136"/>
    </source>
</evidence>
<dbReference type="InterPro" id="IPR050809">
    <property type="entry name" value="UgpAE/MalFG_permease"/>
</dbReference>
<feature type="transmembrane region" description="Helical" evidence="7">
    <location>
        <begin position="82"/>
        <end position="106"/>
    </location>
</feature>
<dbReference type="GO" id="GO:0005886">
    <property type="term" value="C:plasma membrane"/>
    <property type="evidence" value="ECO:0007669"/>
    <property type="project" value="UniProtKB-SubCell"/>
</dbReference>
<organism evidence="9 10">
    <name type="scientific">Paenibacillus pectinilyticus</name>
    <dbReference type="NCBI Taxonomy" id="512399"/>
    <lineage>
        <taxon>Bacteria</taxon>
        <taxon>Bacillati</taxon>
        <taxon>Bacillota</taxon>
        <taxon>Bacilli</taxon>
        <taxon>Bacillales</taxon>
        <taxon>Paenibacillaceae</taxon>
        <taxon>Paenibacillus</taxon>
    </lineage>
</organism>
<keyword evidence="5 7" id="KW-1133">Transmembrane helix</keyword>
<evidence type="ECO:0000256" key="2">
    <source>
        <dbReference type="ARBA" id="ARBA00022448"/>
    </source>
</evidence>
<feature type="transmembrane region" description="Helical" evidence="7">
    <location>
        <begin position="20"/>
        <end position="45"/>
    </location>
</feature>
<evidence type="ECO:0000256" key="7">
    <source>
        <dbReference type="RuleBase" id="RU363032"/>
    </source>
</evidence>
<dbReference type="AlphaFoldDB" id="A0A1C1A3P4"/>
<dbReference type="InterPro" id="IPR035906">
    <property type="entry name" value="MetI-like_sf"/>
</dbReference>
<keyword evidence="3" id="KW-1003">Cell membrane</keyword>